<keyword evidence="3" id="KW-0238">DNA-binding</keyword>
<dbReference type="PANTHER" id="PTHR11945">
    <property type="entry name" value="MADS BOX PROTEIN"/>
    <property type="match status" value="1"/>
</dbReference>
<keyword evidence="2" id="KW-0805">Transcription regulation</keyword>
<evidence type="ECO:0000313" key="7">
    <source>
        <dbReference type="EnsemblPlants" id="OB06G21020.1"/>
    </source>
</evidence>
<dbReference type="Gramene" id="OB06G21020.1">
    <property type="protein sequence ID" value="OB06G21020.1"/>
    <property type="gene ID" value="OB06G21020"/>
</dbReference>
<keyword evidence="4" id="KW-0804">Transcription</keyword>
<dbReference type="Pfam" id="PF00319">
    <property type="entry name" value="SRF-TF"/>
    <property type="match status" value="1"/>
</dbReference>
<evidence type="ECO:0000256" key="3">
    <source>
        <dbReference type="ARBA" id="ARBA00023125"/>
    </source>
</evidence>
<dbReference type="STRING" id="4533.J3MDK8"/>
<reference evidence="7" key="1">
    <citation type="journal article" date="2013" name="Nat. Commun.">
        <title>Whole-genome sequencing of Oryza brachyantha reveals mechanisms underlying Oryza genome evolution.</title>
        <authorList>
            <person name="Chen J."/>
            <person name="Huang Q."/>
            <person name="Gao D."/>
            <person name="Wang J."/>
            <person name="Lang Y."/>
            <person name="Liu T."/>
            <person name="Li B."/>
            <person name="Bai Z."/>
            <person name="Luis Goicoechea J."/>
            <person name="Liang C."/>
            <person name="Chen C."/>
            <person name="Zhang W."/>
            <person name="Sun S."/>
            <person name="Liao Y."/>
            <person name="Zhang X."/>
            <person name="Yang L."/>
            <person name="Song C."/>
            <person name="Wang M."/>
            <person name="Shi J."/>
            <person name="Liu G."/>
            <person name="Liu J."/>
            <person name="Zhou H."/>
            <person name="Zhou W."/>
            <person name="Yu Q."/>
            <person name="An N."/>
            <person name="Chen Y."/>
            <person name="Cai Q."/>
            <person name="Wang B."/>
            <person name="Liu B."/>
            <person name="Min J."/>
            <person name="Huang Y."/>
            <person name="Wu H."/>
            <person name="Li Z."/>
            <person name="Zhang Y."/>
            <person name="Yin Y."/>
            <person name="Song W."/>
            <person name="Jiang J."/>
            <person name="Jackson S.A."/>
            <person name="Wing R.A."/>
            <person name="Wang J."/>
            <person name="Chen M."/>
        </authorList>
    </citation>
    <scope>NUCLEOTIDE SEQUENCE [LARGE SCALE GENOMIC DNA]</scope>
    <source>
        <strain evidence="7">cv. IRGC 101232</strain>
    </source>
</reference>
<dbReference type="GO" id="GO:0000981">
    <property type="term" value="F:DNA-binding transcription factor activity, RNA polymerase II-specific"/>
    <property type="evidence" value="ECO:0007669"/>
    <property type="project" value="TreeGrafter"/>
</dbReference>
<dbReference type="Proteomes" id="UP000006038">
    <property type="component" value="Chromosome 6"/>
</dbReference>
<dbReference type="GO" id="GO:0046983">
    <property type="term" value="F:protein dimerization activity"/>
    <property type="evidence" value="ECO:0007669"/>
    <property type="project" value="InterPro"/>
</dbReference>
<evidence type="ECO:0000259" key="6">
    <source>
        <dbReference type="PROSITE" id="PS50066"/>
    </source>
</evidence>
<name>J3MDK8_ORYBR</name>
<dbReference type="Gene3D" id="3.40.1810.10">
    <property type="entry name" value="Transcription factor, MADS-box"/>
    <property type="match status" value="1"/>
</dbReference>
<proteinExistence type="predicted"/>
<protein>
    <recommendedName>
        <fullName evidence="6">MADS-box domain-containing protein</fullName>
    </recommendedName>
</protein>
<dbReference type="eggNOG" id="KOG0014">
    <property type="taxonomic scope" value="Eukaryota"/>
</dbReference>
<dbReference type="InterPro" id="IPR002100">
    <property type="entry name" value="TF_MADSbox"/>
</dbReference>
<evidence type="ECO:0000256" key="1">
    <source>
        <dbReference type="ARBA" id="ARBA00004123"/>
    </source>
</evidence>
<keyword evidence="8" id="KW-1185">Reference proteome</keyword>
<evidence type="ECO:0000256" key="5">
    <source>
        <dbReference type="ARBA" id="ARBA00023242"/>
    </source>
</evidence>
<dbReference type="SUPFAM" id="SSF55455">
    <property type="entry name" value="SRF-like"/>
    <property type="match status" value="1"/>
</dbReference>
<dbReference type="AlphaFoldDB" id="J3MDK8"/>
<dbReference type="SMART" id="SM00432">
    <property type="entry name" value="MADS"/>
    <property type="match status" value="1"/>
</dbReference>
<dbReference type="PRINTS" id="PR00404">
    <property type="entry name" value="MADSDOMAIN"/>
</dbReference>
<organism evidence="7">
    <name type="scientific">Oryza brachyantha</name>
    <name type="common">malo sina</name>
    <dbReference type="NCBI Taxonomy" id="4533"/>
    <lineage>
        <taxon>Eukaryota</taxon>
        <taxon>Viridiplantae</taxon>
        <taxon>Streptophyta</taxon>
        <taxon>Embryophyta</taxon>
        <taxon>Tracheophyta</taxon>
        <taxon>Spermatophyta</taxon>
        <taxon>Magnoliopsida</taxon>
        <taxon>Liliopsida</taxon>
        <taxon>Poales</taxon>
        <taxon>Poaceae</taxon>
        <taxon>BOP clade</taxon>
        <taxon>Oryzoideae</taxon>
        <taxon>Oryzeae</taxon>
        <taxon>Oryzinae</taxon>
        <taxon>Oryza</taxon>
    </lineage>
</organism>
<dbReference type="PANTHER" id="PTHR11945:SF534">
    <property type="entry name" value="MYOCYTE-SPECIFIC ENHANCER FACTOR 2"/>
    <property type="match status" value="1"/>
</dbReference>
<dbReference type="GO" id="GO:0000978">
    <property type="term" value="F:RNA polymerase II cis-regulatory region sequence-specific DNA binding"/>
    <property type="evidence" value="ECO:0007669"/>
    <property type="project" value="TreeGrafter"/>
</dbReference>
<evidence type="ECO:0000256" key="4">
    <source>
        <dbReference type="ARBA" id="ARBA00023163"/>
    </source>
</evidence>
<feature type="domain" description="MADS-box" evidence="6">
    <location>
        <begin position="1"/>
        <end position="61"/>
    </location>
</feature>
<keyword evidence="5" id="KW-0539">Nucleus</keyword>
<dbReference type="PROSITE" id="PS50066">
    <property type="entry name" value="MADS_BOX_2"/>
    <property type="match status" value="1"/>
</dbReference>
<sequence>MGRKKTEIKRIEKEDRRDVCFSKRRQSLFNKAGELSLLCNADTAVVVFSRAGKAFSYGHPSVGAMAIVTPNNPSLGGGTHDSEQSSARDWMMQDYLQYCHCHIQTCKWHSHLNSSLKGMQGVTPADTHLQESSYGPTDEIVCANHKLPGV</sequence>
<dbReference type="InterPro" id="IPR036879">
    <property type="entry name" value="TF_MADSbox_sf"/>
</dbReference>
<accession>J3MDK8</accession>
<comment type="subcellular location">
    <subcellularLocation>
        <location evidence="1">Nucleus</location>
    </subcellularLocation>
</comment>
<dbReference type="EnsemblPlants" id="OB06G21020.1">
    <property type="protein sequence ID" value="OB06G21020.1"/>
    <property type="gene ID" value="OB06G21020"/>
</dbReference>
<evidence type="ECO:0000313" key="8">
    <source>
        <dbReference type="Proteomes" id="UP000006038"/>
    </source>
</evidence>
<dbReference type="GO" id="GO:0045893">
    <property type="term" value="P:positive regulation of DNA-templated transcription"/>
    <property type="evidence" value="ECO:0007669"/>
    <property type="project" value="UniProtKB-ARBA"/>
</dbReference>
<dbReference type="HOGENOM" id="CLU_1743336_0_0_1"/>
<dbReference type="GO" id="GO:0005634">
    <property type="term" value="C:nucleus"/>
    <property type="evidence" value="ECO:0007669"/>
    <property type="project" value="UniProtKB-SubCell"/>
</dbReference>
<dbReference type="FunFam" id="3.40.1810.10:FF:000006">
    <property type="entry name" value="Agamous-like MADS-box protein AGL62"/>
    <property type="match status" value="1"/>
</dbReference>
<evidence type="ECO:0000256" key="2">
    <source>
        <dbReference type="ARBA" id="ARBA00023015"/>
    </source>
</evidence>
<reference evidence="7" key="2">
    <citation type="submission" date="2013-04" db="UniProtKB">
        <authorList>
            <consortium name="EnsemblPlants"/>
        </authorList>
    </citation>
    <scope>IDENTIFICATION</scope>
</reference>